<protein>
    <submittedName>
        <fullName evidence="10">FtsQ-type POTRA domain-containing protein</fullName>
    </submittedName>
</protein>
<evidence type="ECO:0000256" key="2">
    <source>
        <dbReference type="ARBA" id="ARBA00022475"/>
    </source>
</evidence>
<comment type="subcellular location">
    <subcellularLocation>
        <location evidence="1">Membrane</location>
    </subcellularLocation>
</comment>
<evidence type="ECO:0000313" key="10">
    <source>
        <dbReference type="EMBL" id="MFO7191350.1"/>
    </source>
</evidence>
<organism evidence="10 11">
    <name type="scientific">Thermocrispum agreste</name>
    <dbReference type="NCBI Taxonomy" id="37925"/>
    <lineage>
        <taxon>Bacteria</taxon>
        <taxon>Bacillati</taxon>
        <taxon>Actinomycetota</taxon>
        <taxon>Actinomycetes</taxon>
        <taxon>Pseudonocardiales</taxon>
        <taxon>Pseudonocardiaceae</taxon>
        <taxon>Thermocrispum</taxon>
    </lineage>
</organism>
<name>A0ABD6FBD6_9PSEU</name>
<proteinExistence type="predicted"/>
<dbReference type="Pfam" id="PF08478">
    <property type="entry name" value="POTRA_1"/>
    <property type="match status" value="1"/>
</dbReference>
<gene>
    <name evidence="10" type="ORF">DIU77_003820</name>
</gene>
<keyword evidence="2" id="KW-1003">Cell membrane</keyword>
<feature type="region of interest" description="Disordered" evidence="8">
    <location>
        <begin position="1"/>
        <end position="27"/>
    </location>
</feature>
<evidence type="ECO:0000256" key="8">
    <source>
        <dbReference type="SAM" id="MobiDB-lite"/>
    </source>
</evidence>
<keyword evidence="6" id="KW-0472">Membrane</keyword>
<sequence>MATTRQRTRSRPPRSAGRRRKRRAGRSAGQRNAVVVLSVVTVIAIAYLLFFSSLLGVSAVEVSGLHRLSEASVLRKAGVAKGTPLLRVDTAAAERRIAELPEVAAVTVGRSLPSTITIDVVERVPLAYLKGTGGAQLVDRTGKAFHRVDKPPKNLPELRLTRPRPADPATKAAMAVLDGMPEKLREQVRVIQAGSPDDVQFTLAGGKRVRWGSARQGAVKAQVLAALLSQPGTVYDVSSPELPTVR</sequence>
<dbReference type="Pfam" id="PF03799">
    <property type="entry name" value="FtsQ_DivIB_C"/>
    <property type="match status" value="1"/>
</dbReference>
<reference evidence="10 11" key="1">
    <citation type="journal article" date="2021" name="BMC Genomics">
        <title>Genome-resolved metagenome and metatranscriptome analyses of thermophilic composting reveal key bacterial players and their metabolic interactions.</title>
        <authorList>
            <person name="Braga L.P.P."/>
            <person name="Pereira R.V."/>
            <person name="Martins L.F."/>
            <person name="Moura L.M.S."/>
            <person name="Sanchez F.B."/>
            <person name="Patane J.S.L."/>
            <person name="da Silva A.M."/>
            <person name="Setubal J.C."/>
        </authorList>
    </citation>
    <scope>NUCLEOTIDE SEQUENCE [LARGE SCALE GENOMIC DNA]</scope>
    <source>
        <strain evidence="10">ZC4RG45</strain>
    </source>
</reference>
<keyword evidence="5" id="KW-1133">Transmembrane helix</keyword>
<dbReference type="PROSITE" id="PS51779">
    <property type="entry name" value="POTRA"/>
    <property type="match status" value="1"/>
</dbReference>
<keyword evidence="3" id="KW-0132">Cell division</keyword>
<evidence type="ECO:0000256" key="3">
    <source>
        <dbReference type="ARBA" id="ARBA00022618"/>
    </source>
</evidence>
<evidence type="ECO:0000313" key="11">
    <source>
        <dbReference type="Proteomes" id="UP000249324"/>
    </source>
</evidence>
<keyword evidence="4" id="KW-0812">Transmembrane</keyword>
<dbReference type="Proteomes" id="UP000249324">
    <property type="component" value="Unassembled WGS sequence"/>
</dbReference>
<evidence type="ECO:0000256" key="7">
    <source>
        <dbReference type="ARBA" id="ARBA00023306"/>
    </source>
</evidence>
<feature type="domain" description="POTRA" evidence="9">
    <location>
        <begin position="55"/>
        <end position="123"/>
    </location>
</feature>
<dbReference type="InterPro" id="IPR034746">
    <property type="entry name" value="POTRA"/>
</dbReference>
<dbReference type="GO" id="GO:0051301">
    <property type="term" value="P:cell division"/>
    <property type="evidence" value="ECO:0007669"/>
    <property type="project" value="UniProtKB-KW"/>
</dbReference>
<dbReference type="AlphaFoldDB" id="A0ABD6FBD6"/>
<feature type="compositionally biased region" description="Basic residues" evidence="8">
    <location>
        <begin position="1"/>
        <end position="25"/>
    </location>
</feature>
<dbReference type="PANTHER" id="PTHR37820:SF1">
    <property type="entry name" value="CELL DIVISION PROTEIN FTSQ"/>
    <property type="match status" value="1"/>
</dbReference>
<dbReference type="GO" id="GO:0016020">
    <property type="term" value="C:membrane"/>
    <property type="evidence" value="ECO:0007669"/>
    <property type="project" value="UniProtKB-SubCell"/>
</dbReference>
<evidence type="ECO:0000256" key="1">
    <source>
        <dbReference type="ARBA" id="ARBA00004370"/>
    </source>
</evidence>
<comment type="caution">
    <text evidence="10">The sequence shown here is derived from an EMBL/GenBank/DDBJ whole genome shotgun (WGS) entry which is preliminary data.</text>
</comment>
<accession>A0ABD6FBD6</accession>
<keyword evidence="7" id="KW-0131">Cell cycle</keyword>
<dbReference type="InterPro" id="IPR005548">
    <property type="entry name" value="Cell_div_FtsQ/DivIB_C"/>
</dbReference>
<evidence type="ECO:0000256" key="6">
    <source>
        <dbReference type="ARBA" id="ARBA00023136"/>
    </source>
</evidence>
<evidence type="ECO:0000256" key="4">
    <source>
        <dbReference type="ARBA" id="ARBA00022692"/>
    </source>
</evidence>
<dbReference type="PANTHER" id="PTHR37820">
    <property type="entry name" value="CELL DIVISION PROTEIN DIVIB"/>
    <property type="match status" value="1"/>
</dbReference>
<dbReference type="Gene3D" id="3.10.20.310">
    <property type="entry name" value="membrane protein fhac"/>
    <property type="match status" value="1"/>
</dbReference>
<dbReference type="InterPro" id="IPR050487">
    <property type="entry name" value="FtsQ_DivIB"/>
</dbReference>
<dbReference type="InterPro" id="IPR013685">
    <property type="entry name" value="POTRA_FtsQ_type"/>
</dbReference>
<evidence type="ECO:0000259" key="9">
    <source>
        <dbReference type="PROSITE" id="PS51779"/>
    </source>
</evidence>
<dbReference type="EMBL" id="QGUI02000025">
    <property type="protein sequence ID" value="MFO7191350.1"/>
    <property type="molecule type" value="Genomic_DNA"/>
</dbReference>
<evidence type="ECO:0000256" key="5">
    <source>
        <dbReference type="ARBA" id="ARBA00022989"/>
    </source>
</evidence>